<dbReference type="EMBL" id="JAVFWL010000004">
    <property type="protein sequence ID" value="KAK6748684.1"/>
    <property type="molecule type" value="Genomic_DNA"/>
</dbReference>
<feature type="compositionally biased region" description="Basic residues" evidence="1">
    <location>
        <begin position="1"/>
        <end position="20"/>
    </location>
</feature>
<evidence type="ECO:0000313" key="2">
    <source>
        <dbReference type="EMBL" id="KAK6748684.1"/>
    </source>
</evidence>
<keyword evidence="3" id="KW-1185">Reference proteome</keyword>
<comment type="caution">
    <text evidence="2">The sequence shown here is derived from an EMBL/GenBank/DDBJ whole genome shotgun (WGS) entry which is preliminary data.</text>
</comment>
<evidence type="ECO:0000256" key="1">
    <source>
        <dbReference type="SAM" id="MobiDB-lite"/>
    </source>
</evidence>
<sequence length="82" mass="9560">MRPSGRGRRTNTGIARRRRKNDRDDAGKWCCRRQKEGIIRWGRNEDSPGTKSTSHGREQLCRPHERCQPEKSKTKKVSIKEG</sequence>
<accession>A0ABR1DDX0</accession>
<name>A0ABR1DDX0_NECAM</name>
<feature type="region of interest" description="Disordered" evidence="1">
    <location>
        <begin position="1"/>
        <end position="28"/>
    </location>
</feature>
<gene>
    <name evidence="2" type="primary">Necator_chrIV.g14648</name>
    <name evidence="2" type="ORF">RB195_001353</name>
</gene>
<reference evidence="2 3" key="1">
    <citation type="submission" date="2023-08" db="EMBL/GenBank/DDBJ databases">
        <title>A Necator americanus chromosomal reference genome.</title>
        <authorList>
            <person name="Ilik V."/>
            <person name="Petrzelkova K.J."/>
            <person name="Pardy F."/>
            <person name="Fuh T."/>
            <person name="Niatou-Singa F.S."/>
            <person name="Gouil Q."/>
            <person name="Baker L."/>
            <person name="Ritchie M.E."/>
            <person name="Jex A.R."/>
            <person name="Gazzola D."/>
            <person name="Li H."/>
            <person name="Toshio Fujiwara R."/>
            <person name="Zhan B."/>
            <person name="Aroian R.V."/>
            <person name="Pafco B."/>
            <person name="Schwarz E.M."/>
        </authorList>
    </citation>
    <scope>NUCLEOTIDE SEQUENCE [LARGE SCALE GENOMIC DNA]</scope>
    <source>
        <strain evidence="2 3">Aroian</strain>
        <tissue evidence="2">Whole animal</tissue>
    </source>
</reference>
<dbReference type="Proteomes" id="UP001303046">
    <property type="component" value="Unassembled WGS sequence"/>
</dbReference>
<organism evidence="2 3">
    <name type="scientific">Necator americanus</name>
    <name type="common">Human hookworm</name>
    <dbReference type="NCBI Taxonomy" id="51031"/>
    <lineage>
        <taxon>Eukaryota</taxon>
        <taxon>Metazoa</taxon>
        <taxon>Ecdysozoa</taxon>
        <taxon>Nematoda</taxon>
        <taxon>Chromadorea</taxon>
        <taxon>Rhabditida</taxon>
        <taxon>Rhabditina</taxon>
        <taxon>Rhabditomorpha</taxon>
        <taxon>Strongyloidea</taxon>
        <taxon>Ancylostomatidae</taxon>
        <taxon>Bunostominae</taxon>
        <taxon>Necator</taxon>
    </lineage>
</organism>
<feature type="compositionally biased region" description="Basic and acidic residues" evidence="1">
    <location>
        <begin position="55"/>
        <end position="82"/>
    </location>
</feature>
<evidence type="ECO:0000313" key="3">
    <source>
        <dbReference type="Proteomes" id="UP001303046"/>
    </source>
</evidence>
<protein>
    <submittedName>
        <fullName evidence="2">Uncharacterized protein</fullName>
    </submittedName>
</protein>
<proteinExistence type="predicted"/>
<feature type="region of interest" description="Disordered" evidence="1">
    <location>
        <begin position="40"/>
        <end position="82"/>
    </location>
</feature>